<reference evidence="7 8" key="1">
    <citation type="journal article" date="2016" name="Nat. Commun.">
        <title>Ectomycorrhizal ecology is imprinted in the genome of the dominant symbiotic fungus Cenococcum geophilum.</title>
        <authorList>
            <consortium name="DOE Joint Genome Institute"/>
            <person name="Peter M."/>
            <person name="Kohler A."/>
            <person name="Ohm R.A."/>
            <person name="Kuo A."/>
            <person name="Krutzmann J."/>
            <person name="Morin E."/>
            <person name="Arend M."/>
            <person name="Barry K.W."/>
            <person name="Binder M."/>
            <person name="Choi C."/>
            <person name="Clum A."/>
            <person name="Copeland A."/>
            <person name="Grisel N."/>
            <person name="Haridas S."/>
            <person name="Kipfer T."/>
            <person name="LaButti K."/>
            <person name="Lindquist E."/>
            <person name="Lipzen A."/>
            <person name="Maire R."/>
            <person name="Meier B."/>
            <person name="Mihaltcheva S."/>
            <person name="Molinier V."/>
            <person name="Murat C."/>
            <person name="Poggeler S."/>
            <person name="Quandt C.A."/>
            <person name="Sperisen C."/>
            <person name="Tritt A."/>
            <person name="Tisserant E."/>
            <person name="Crous P.W."/>
            <person name="Henrissat B."/>
            <person name="Nehls U."/>
            <person name="Egli S."/>
            <person name="Spatafora J.W."/>
            <person name="Grigoriev I.V."/>
            <person name="Martin F.M."/>
        </authorList>
    </citation>
    <scope>NUCLEOTIDE SEQUENCE [LARGE SCALE GENOMIC DNA]</scope>
    <source>
        <strain evidence="7 8">CBS 207.34</strain>
    </source>
</reference>
<evidence type="ECO:0000256" key="3">
    <source>
        <dbReference type="ARBA" id="ARBA00023242"/>
    </source>
</evidence>
<dbReference type="InterPro" id="IPR030387">
    <property type="entry name" value="G_Bms1/Tsr1_dom"/>
</dbReference>
<evidence type="ECO:0000313" key="7">
    <source>
        <dbReference type="EMBL" id="OCL09503.1"/>
    </source>
</evidence>
<evidence type="ECO:0000256" key="5">
    <source>
        <dbReference type="SAM" id="MobiDB-lite"/>
    </source>
</evidence>
<keyword evidence="3" id="KW-0539">Nucleus</keyword>
<dbReference type="InterPro" id="IPR039761">
    <property type="entry name" value="Bms1/Tsr1"/>
</dbReference>
<dbReference type="Pfam" id="PF08142">
    <property type="entry name" value="AARP2CN"/>
    <property type="match status" value="1"/>
</dbReference>
<feature type="compositionally biased region" description="Acidic residues" evidence="5">
    <location>
        <begin position="414"/>
        <end position="429"/>
    </location>
</feature>
<keyword evidence="8" id="KW-1185">Reference proteome</keyword>
<comment type="subcellular location">
    <subcellularLocation>
        <location evidence="1">Nucleus</location>
        <location evidence="1">Nucleolus</location>
    </subcellularLocation>
</comment>
<dbReference type="InterPro" id="IPR007034">
    <property type="entry name" value="BMS1_TSR1_C"/>
</dbReference>
<dbReference type="AlphaFoldDB" id="A0A8E2F3A8"/>
<feature type="region of interest" description="Disordered" evidence="5">
    <location>
        <begin position="1"/>
        <end position="60"/>
    </location>
</feature>
<dbReference type="InterPro" id="IPR012948">
    <property type="entry name" value="AARP2CN"/>
</dbReference>
<evidence type="ECO:0000256" key="2">
    <source>
        <dbReference type="ARBA" id="ARBA00022517"/>
    </source>
</evidence>
<feature type="compositionally biased region" description="Basic residues" evidence="5">
    <location>
        <begin position="1"/>
        <end position="12"/>
    </location>
</feature>
<dbReference type="SMART" id="SM00785">
    <property type="entry name" value="AARP2CN"/>
    <property type="match status" value="1"/>
</dbReference>
<dbReference type="GO" id="GO:0005525">
    <property type="term" value="F:GTP binding"/>
    <property type="evidence" value="ECO:0007669"/>
    <property type="project" value="TreeGrafter"/>
</dbReference>
<dbReference type="GO" id="GO:0005730">
    <property type="term" value="C:nucleolus"/>
    <property type="evidence" value="ECO:0007669"/>
    <property type="project" value="UniProtKB-SubCell"/>
</dbReference>
<feature type="compositionally biased region" description="Basic and acidic residues" evidence="5">
    <location>
        <begin position="29"/>
        <end position="45"/>
    </location>
</feature>
<dbReference type="EMBL" id="KV749425">
    <property type="protein sequence ID" value="OCL09503.1"/>
    <property type="molecule type" value="Genomic_DNA"/>
</dbReference>
<dbReference type="PANTHER" id="PTHR12858:SF1">
    <property type="entry name" value="PRE-RRNA-PROCESSING PROTEIN TSR1 HOMOLOG"/>
    <property type="match status" value="1"/>
</dbReference>
<feature type="region of interest" description="Disordered" evidence="5">
    <location>
        <begin position="381"/>
        <end position="402"/>
    </location>
</feature>
<dbReference type="GO" id="GO:0034511">
    <property type="term" value="F:U3 snoRNA binding"/>
    <property type="evidence" value="ECO:0007669"/>
    <property type="project" value="TreeGrafter"/>
</dbReference>
<dbReference type="Pfam" id="PF04950">
    <property type="entry name" value="RIBIOP_C"/>
    <property type="match status" value="1"/>
</dbReference>
<keyword evidence="2" id="KW-0690">Ribosome biogenesis</keyword>
<evidence type="ECO:0000259" key="6">
    <source>
        <dbReference type="PROSITE" id="PS51714"/>
    </source>
</evidence>
<evidence type="ECO:0000256" key="1">
    <source>
        <dbReference type="ARBA" id="ARBA00004604"/>
    </source>
</evidence>
<gene>
    <name evidence="7" type="ORF">AOQ84DRAFT_375778</name>
</gene>
<dbReference type="OrthoDB" id="119302at2759"/>
<comment type="similarity">
    <text evidence="4">Belongs to the TRAFAC class translation factor GTPase superfamily. Bms1-like GTPase family. TSR1 subfamily.</text>
</comment>
<dbReference type="SMART" id="SM01362">
    <property type="entry name" value="DUF663"/>
    <property type="match status" value="1"/>
</dbReference>
<dbReference type="Proteomes" id="UP000250140">
    <property type="component" value="Unassembled WGS sequence"/>
</dbReference>
<dbReference type="PROSITE" id="PS51714">
    <property type="entry name" value="G_BMS1"/>
    <property type="match status" value="1"/>
</dbReference>
<evidence type="ECO:0000256" key="4">
    <source>
        <dbReference type="ARBA" id="ARBA00038288"/>
    </source>
</evidence>
<dbReference type="GO" id="GO:0000462">
    <property type="term" value="P:maturation of SSU-rRNA from tricistronic rRNA transcript (SSU-rRNA, 5.8S rRNA, LSU-rRNA)"/>
    <property type="evidence" value="ECO:0007669"/>
    <property type="project" value="TreeGrafter"/>
</dbReference>
<dbReference type="GO" id="GO:0030688">
    <property type="term" value="C:preribosome, small subunit precursor"/>
    <property type="evidence" value="ECO:0007669"/>
    <property type="project" value="TreeGrafter"/>
</dbReference>
<accession>A0A8E2F3A8</accession>
<protein>
    <submittedName>
        <fullName evidence="7">DUF663-domain-containing protein</fullName>
    </submittedName>
</protein>
<sequence length="819" mass="92153">MAPFVGHHHRSTTKVSQKSFKSRHATKSALKEQSKGKIESGERGIRRTPHQQIMSKLDRRNKAKQKRLTNHIEHAKATSVFSGRDGAPRIVAVVPLSDDVSVAAAVRSLNASLDLEEEVPEEGWVRINVDRFKQKVSYILAGRDLMPVLDACQVADYVVFVLSAEREVDQHGELLLKSIESQGVSNCFTVVQGLDVVEPPKRRSQIVSSLKSFINHFLPAVEKVFSLDSRQESSNLVRSLCTTTPKGIRWREDRSWMMVEDVRWPGGKSAMTDDGIGEVILTGVVRGKGLKADRLVQVGDWGDFQVEKITEAPLDSRKREKEDAMAVDGDEKDVILDQPTNDQDDLNELAPEEAVVEDMADYPVSVAPSERKGVLLDDHHYFSDEEEPSTSQKPKRLPKGTSKYQAAWYLDDVSDSGSDLEDMEDDPHDDFEMGGPVHPADGMEGLDINGGREPTEAGPSEYPQSEMFLDPSPEDEADELAAYRKQRKTEADEDLEFPDEIELHPNALARERLARYRGLKSLRTSTWETEEDKPHEPSEWPRLLEIADYKAAKSRILREALVGGVQPGTRVHIHLRGVPLSVQQRYNPSHPLSLFSLLRHEHKRTAANYSITLNSDYPCPVKSKTELILQCGPRRFVINPLFSQAGNTPNDVHKFDRYLHPGRSAIASFIGPLTWGSVPALFFERSTSASDPEDLTSPDSPRSLQLIATGTSLPPSLNRVIAKRIILTGHPYKIHKRLVTVRYMFFNSEDVAWFKALQLWTRRGRSGFIKESLGTHGYFKATFDGKINPMDAVAVSLYKRVWPRSAIAWREQAWTQHTR</sequence>
<evidence type="ECO:0000313" key="8">
    <source>
        <dbReference type="Proteomes" id="UP000250140"/>
    </source>
</evidence>
<dbReference type="Pfam" id="PF22298">
    <property type="entry name" value="Tsr1_G-like"/>
    <property type="match status" value="1"/>
</dbReference>
<dbReference type="GO" id="GO:0000479">
    <property type="term" value="P:endonucleolytic cleavage of tricistronic rRNA transcript (SSU-rRNA, 5.8S rRNA, LSU-rRNA)"/>
    <property type="evidence" value="ECO:0007669"/>
    <property type="project" value="TreeGrafter"/>
</dbReference>
<name>A0A8E2F3A8_9PEZI</name>
<organism evidence="7 8">
    <name type="scientific">Glonium stellatum</name>
    <dbReference type="NCBI Taxonomy" id="574774"/>
    <lineage>
        <taxon>Eukaryota</taxon>
        <taxon>Fungi</taxon>
        <taxon>Dikarya</taxon>
        <taxon>Ascomycota</taxon>
        <taxon>Pezizomycotina</taxon>
        <taxon>Dothideomycetes</taxon>
        <taxon>Pleosporomycetidae</taxon>
        <taxon>Gloniales</taxon>
        <taxon>Gloniaceae</taxon>
        <taxon>Glonium</taxon>
    </lineage>
</organism>
<dbReference type="GO" id="GO:0003924">
    <property type="term" value="F:GTPase activity"/>
    <property type="evidence" value="ECO:0007669"/>
    <property type="project" value="TreeGrafter"/>
</dbReference>
<feature type="domain" description="Bms1-type G" evidence="6">
    <location>
        <begin position="87"/>
        <end position="246"/>
    </location>
</feature>
<feature type="region of interest" description="Disordered" evidence="5">
    <location>
        <begin position="414"/>
        <end position="462"/>
    </location>
</feature>
<dbReference type="PANTHER" id="PTHR12858">
    <property type="entry name" value="RIBOSOME BIOGENESIS PROTEIN"/>
    <property type="match status" value="1"/>
</dbReference>
<proteinExistence type="inferred from homology"/>